<dbReference type="InterPro" id="IPR039261">
    <property type="entry name" value="FNR_nucleotide-bd"/>
</dbReference>
<dbReference type="InterPro" id="IPR014017">
    <property type="entry name" value="DNA_helicase_UvrD-like_C"/>
</dbReference>
<keyword evidence="4 5" id="KW-0067">ATP-binding</keyword>
<proteinExistence type="predicted"/>
<dbReference type="PANTHER" id="PTHR21529:SF4">
    <property type="entry name" value="TPR AND ANKYRIN REPEAT-CONTAINING PROTEIN 1"/>
    <property type="match status" value="1"/>
</dbReference>
<feature type="compositionally biased region" description="Basic and acidic residues" evidence="6">
    <location>
        <begin position="14"/>
        <end position="28"/>
    </location>
</feature>
<dbReference type="GO" id="GO:0016787">
    <property type="term" value="F:hydrolase activity"/>
    <property type="evidence" value="ECO:0007669"/>
    <property type="project" value="UniProtKB-UniRule"/>
</dbReference>
<keyword evidence="1 5" id="KW-0547">Nucleotide-binding</keyword>
<reference evidence="8 9" key="1">
    <citation type="submission" date="2015-07" db="EMBL/GenBank/DDBJ databases">
        <authorList>
            <person name="Noorani M."/>
        </authorList>
    </citation>
    <scope>NUCLEOTIDE SEQUENCE [LARGE SCALE GENOMIC DNA]</scope>
    <source>
        <strain evidence="8">BBA 69670</strain>
    </source>
</reference>
<dbReference type="Proteomes" id="UP000044841">
    <property type="component" value="Unassembled WGS sequence"/>
</dbReference>
<evidence type="ECO:0000256" key="5">
    <source>
        <dbReference type="PROSITE-ProRule" id="PRU00560"/>
    </source>
</evidence>
<dbReference type="Pfam" id="PF11951">
    <property type="entry name" value="Fungal_trans_2"/>
    <property type="match status" value="1"/>
</dbReference>
<dbReference type="InterPro" id="IPR027417">
    <property type="entry name" value="P-loop_NTPase"/>
</dbReference>
<dbReference type="Pfam" id="PF13361">
    <property type="entry name" value="UvrD_C"/>
    <property type="match status" value="1"/>
</dbReference>
<sequence>MPRPGRAKSGSHSKSPELTRKPLPDDSPKSPTVRKVPKYDADFIGDSKPSTPEGWILFAQTKLWTVGKPLDVVQGLADIEPDLLEFLMCADEEIRGTVRNSVCGSAFPTTRALWWNSTSYSLFSRFLTYFNRLPPNLSLVDRTIEEACRQVAPLMSVLSALDQIQFVTVEREEEEFATKKSQKKRKASIAMRARQNTTTVDPRLFLAIDIQYPATPQELQEVEAEVLQRLQVLLEVLLGAFENPELGAYSQTLVFDKPLQQINKPSIAATAGPIAKGLGAAVPKPGAFPHIRPLAAAKYFDEGSALGAWSIIISGRAINDLRQMRKGDRHVFTMVEKKITELSQGFFSDSNQKRLVGLETEVPIYEAKVSRDIRIVYQIDLDTDVDAKLDKQIIRIYGVYTHAQLDNRLWSLISHYHIGRRGREYRRRCLHRETPRAPGQNVTLPAHFPHEEDMEITEDSAPPTTSDGNSMTDKDLLNLHSLIALEKFIPMSQSLIDAILNDSDANHVFQVSAKEKEIIYHDSACFVLGRSGTGKTTSIVFKMIGIEKLFEQMEEVAKPRQVFVTQSRVLAQRVQEYYQSLVTSSSDTPNKPSKSPEDEEQVLADLDDEDASAFGLPPKYSMLEDRHFPLFLTFDQASSSILCSLLEADFGLQFKRLTRTKAHAAAEKRFALSEVADVKIDLDQDDEAVQEEIEKPSSPAVETTERMLVAKQAAVTFDIFVAAYWPHFDYQLVKGLDPALVYSEFLGIIEGSEAALLSNSDALSRAEYTSLSHKKSSFASQRGRVYDLYEAYRKRKRTLGGYDAAERTHALVAATNNRVPGFKFDCLYIDEAQDNLLIDMKLLHNLSNNPHGIFVAGDTAQTISAGSSFRFEDLKAFLWRLEERDPVVLDGKRKAIHPTLFHLAVNYRSHGGIVDCASSITQLISELFPYSIDKLKKETGITDGPKPVFFSGWERGVVRFEQFLRGEAETKIDFGASQVILVRNEAARDALREQVGEIGLILTLYESKGLEFDDVLLYNFFEDSVPSESTWRVILQGLHGKDIGPVPRFDEIRHAVICTELKNLYVGLTRARNHCWVWDVSEKAEPMKLFWRKQGFIKECGPNDPMPQLSVSSTEADWAKSGRLLFNKRLYPQAIFCFEKAGLLVERDIAAAYESRKQARLLQVAKSVDRATRRAAFTKAALQFVECAQSSKGKQQISCYLRAAECHLQAEDWKAAAGAFYSGGDFNMAAKNFRRAGCFDEAVDVIKKHRHGVQRNLADEIIGVARLEYFRTDKLEKASGLFDEVDEQLEYMEDYGFTRALIRVLEHRKRFDQAAEVAFAERNVTEGVRLLSQSENPASVRKAVERALRGLWMMLPFGLTGDKRQNSAIALLIDQLSSNASLSNEESHELQAFQALCANNVNGLLTLAQSHEKAASDLKGETYSSTLPLLCFSHSSRLLAPHRNSTIPEFIEKVKWALSYIGHLLQFARSLDVSSPSAQKLLGFDPVESAAPGEDQSYSLEFWVHSTSLMFEGAQNILGGAVIPSSSALGLSSLAITEVDTRRLALSVMYDAARSEVRKMHNSANLGLYLYPCLEFGIFGRCRSECGRQEVNSRDLPDEQRQEFFNQRTRGLVMQIQIVHGYQVHSYQNEYERRDFRRIWARRLYENLMPHFPPLGSAVCVDTKRIPEFGDSISTISAWCEDALHDLDPGFGPPNRFLSDVLAYLDISFRINRQSYIYGLHSKRLTRPRDDLMIERLGPIPGRYSIVHDFINFYSRRSPDVVSRAIRALYHIVFKSLAIEANVLVNLLEFVGRELIINWRLYQRRNDGVFHELLLPRSWAFDLAKRAPLPMQQGISLRDYMATLYRMLELLRGYEPSSSPFYGFSGSPGLLVRAILIMRICRLIVLVATNTSLPLSAKEEIRRTVSRSLTGSGDIHINLCSRFLRTDSWHDLWNAVRYSQLNRAADELVYLSRPLPNYKPPTIVAVKSIVYNNLSPDLERLLSLVEPAAKLDPKAKPYVPHAQNHAPTDAQENTIEQVQATDDDKMDSSELPDSVVSDGGLPVAPQDEPQRPLTPSDIQCGKTVLFCYRRYALRQRVKMRKAVKTVWVYYLRHRLRHKVPMTAAEEQVRKLHNEYKNDVESIECPLLYVKAFQSHERILLGFMPHVLVYLRGLERINQQQKEANKKRLQMVQHEELERVRIRMDGCARLAKKIRALTRRVAPGSRDLHMINTLREQVKQVDSLRSEIMKTFGEDAIPKSLEEHYALGTLTILSPPPTTTAPKPLKPELNTADIEMSIRTHYVLEAQGSPSGKPGISPETRLISGDSITIKAQNGTIFRKGVPIFLQLATKFPNLRKDDSTISLSHTLHFEGYELAKFVVLDTIASLAFGIPSLIRYDTTIYSADHKPQRFQFLEPVYACPVIVFMALAQVNECRVSRLMGQDNKASENMEEYEIAVRNWKPRVDYGDPRSELIARLAVQESWRQAALIYLYMGMCGVDSSDSRVQSLVRQVAELASTIEGGSALEAHLFIPCLIAGVAARKEKYRMVLRKKIQVIDGRNVRDLLPNYVDLHAPPTKELLSLIPDSQSTTTALDAIRLINFTPTIEEASQILRALPIKRPRVFSISGSTTCASATISLTVAELYKGRVSGAFIHPPVASFHSLTFKPCVQRSKFHLPSDPSVPLIVVATGTGVAPFRGFVQRQAA</sequence>
<keyword evidence="2 5" id="KW-0378">Hydrolase</keyword>
<evidence type="ECO:0000256" key="4">
    <source>
        <dbReference type="ARBA" id="ARBA00022840"/>
    </source>
</evidence>
<dbReference type="Pfam" id="PF00580">
    <property type="entry name" value="UvrD-helicase"/>
    <property type="match status" value="1"/>
</dbReference>
<dbReference type="Gene3D" id="3.40.50.300">
    <property type="entry name" value="P-loop containing nucleotide triphosphate hydrolases"/>
    <property type="match status" value="2"/>
</dbReference>
<organism evidence="8 9">
    <name type="scientific">Rhizoctonia solani</name>
    <dbReference type="NCBI Taxonomy" id="456999"/>
    <lineage>
        <taxon>Eukaryota</taxon>
        <taxon>Fungi</taxon>
        <taxon>Dikarya</taxon>
        <taxon>Basidiomycota</taxon>
        <taxon>Agaricomycotina</taxon>
        <taxon>Agaricomycetes</taxon>
        <taxon>Cantharellales</taxon>
        <taxon>Ceratobasidiaceae</taxon>
        <taxon>Rhizoctonia</taxon>
    </lineage>
</organism>
<name>A0A0K6G2I7_9AGAM</name>
<gene>
    <name evidence="8" type="ORF">RSOLAG22IIIB_10262</name>
</gene>
<feature type="region of interest" description="Disordered" evidence="6">
    <location>
        <begin position="1"/>
        <end position="38"/>
    </location>
</feature>
<feature type="compositionally biased region" description="Basic residues" evidence="6">
    <location>
        <begin position="1"/>
        <end position="11"/>
    </location>
</feature>
<dbReference type="SUPFAM" id="SSF52343">
    <property type="entry name" value="Ferredoxin reductase-like, C-terminal NADP-linked domain"/>
    <property type="match status" value="1"/>
</dbReference>
<dbReference type="InterPro" id="IPR017938">
    <property type="entry name" value="Riboflavin_synthase-like_b-brl"/>
</dbReference>
<evidence type="ECO:0000256" key="3">
    <source>
        <dbReference type="ARBA" id="ARBA00022806"/>
    </source>
</evidence>
<dbReference type="Gene3D" id="3.40.50.80">
    <property type="entry name" value="Nucleotide-binding domain of ferredoxin-NADP reductase (FNR) module"/>
    <property type="match status" value="1"/>
</dbReference>
<evidence type="ECO:0000259" key="7">
    <source>
        <dbReference type="PROSITE" id="PS51198"/>
    </source>
</evidence>
<dbReference type="InterPro" id="IPR039904">
    <property type="entry name" value="TRANK1"/>
</dbReference>
<keyword evidence="3 5" id="KW-0347">Helicase</keyword>
<dbReference type="SUPFAM" id="SSF63380">
    <property type="entry name" value="Riboflavin synthase domain-like"/>
    <property type="match status" value="1"/>
</dbReference>
<evidence type="ECO:0000256" key="6">
    <source>
        <dbReference type="SAM" id="MobiDB-lite"/>
    </source>
</evidence>
<protein>
    <submittedName>
        <fullName evidence="8">TPR and ankyrin repeat-containing protein 1</fullName>
    </submittedName>
</protein>
<accession>A0A0K6G2I7</accession>
<feature type="binding site" evidence="5">
    <location>
        <begin position="529"/>
        <end position="536"/>
    </location>
    <ligand>
        <name>ATP</name>
        <dbReference type="ChEBI" id="CHEBI:30616"/>
    </ligand>
</feature>
<dbReference type="PANTHER" id="PTHR21529">
    <property type="entry name" value="MAMMARY TURMOR VIRUS RECEPTOR HOMOLOG 1, 2 MTVR1, 2"/>
    <property type="match status" value="1"/>
</dbReference>
<feature type="region of interest" description="Disordered" evidence="6">
    <location>
        <begin position="582"/>
        <end position="601"/>
    </location>
</feature>
<dbReference type="EMBL" id="CYGV01001308">
    <property type="protein sequence ID" value="CUA72726.1"/>
    <property type="molecule type" value="Genomic_DNA"/>
</dbReference>
<dbReference type="PROSITE" id="PS51198">
    <property type="entry name" value="UVRD_HELICASE_ATP_BIND"/>
    <property type="match status" value="1"/>
</dbReference>
<dbReference type="InterPro" id="IPR021858">
    <property type="entry name" value="Fun_TF"/>
</dbReference>
<dbReference type="GO" id="GO:0005524">
    <property type="term" value="F:ATP binding"/>
    <property type="evidence" value="ECO:0007669"/>
    <property type="project" value="UniProtKB-UniRule"/>
</dbReference>
<evidence type="ECO:0000256" key="1">
    <source>
        <dbReference type="ARBA" id="ARBA00022741"/>
    </source>
</evidence>
<evidence type="ECO:0000256" key="2">
    <source>
        <dbReference type="ARBA" id="ARBA00022801"/>
    </source>
</evidence>
<dbReference type="InterPro" id="IPR014016">
    <property type="entry name" value="UvrD-like_ATP-bd"/>
</dbReference>
<evidence type="ECO:0000313" key="9">
    <source>
        <dbReference type="Proteomes" id="UP000044841"/>
    </source>
</evidence>
<keyword evidence="9" id="KW-1185">Reference proteome</keyword>
<feature type="compositionally biased region" description="Polar residues" evidence="6">
    <location>
        <begin position="582"/>
        <end position="593"/>
    </location>
</feature>
<feature type="region of interest" description="Disordered" evidence="6">
    <location>
        <begin position="2021"/>
        <end position="2056"/>
    </location>
</feature>
<feature type="domain" description="UvrD-like helicase ATP-binding" evidence="7">
    <location>
        <begin position="508"/>
        <end position="910"/>
    </location>
</feature>
<dbReference type="GO" id="GO:0004386">
    <property type="term" value="F:helicase activity"/>
    <property type="evidence" value="ECO:0007669"/>
    <property type="project" value="UniProtKB-UniRule"/>
</dbReference>
<evidence type="ECO:0000313" key="8">
    <source>
        <dbReference type="EMBL" id="CUA72726.1"/>
    </source>
</evidence>
<dbReference type="SUPFAM" id="SSF52540">
    <property type="entry name" value="P-loop containing nucleoside triphosphate hydrolases"/>
    <property type="match status" value="1"/>
</dbReference>